<dbReference type="RefSeq" id="WP_041750762.1">
    <property type="nucleotide sequence ID" value="NZ_JABFDP010000009.1"/>
</dbReference>
<protein>
    <recommendedName>
        <fullName evidence="3">Secreted protein</fullName>
    </recommendedName>
</protein>
<accession>A0ABS5G4J3</accession>
<comment type="caution">
    <text evidence="1">The sequence shown here is derived from an EMBL/GenBank/DDBJ whole genome shotgun (WGS) entry which is preliminary data.</text>
</comment>
<keyword evidence="2" id="KW-1185">Reference proteome</keyword>
<evidence type="ECO:0000313" key="1">
    <source>
        <dbReference type="EMBL" id="MBR1136232.1"/>
    </source>
</evidence>
<sequence>MPVVASTLEAVLVNLAVLALSKMSGLPSRDGASSAASTQNGTCTVSYRRQFSTARLTQSIAGIR</sequence>
<name>A0ABS5G4J3_9BRAD</name>
<dbReference type="EMBL" id="JAFCLK010000008">
    <property type="protein sequence ID" value="MBR1136232.1"/>
    <property type="molecule type" value="Genomic_DNA"/>
</dbReference>
<evidence type="ECO:0008006" key="3">
    <source>
        <dbReference type="Google" id="ProtNLM"/>
    </source>
</evidence>
<proteinExistence type="predicted"/>
<gene>
    <name evidence="1" type="ORF">JQ619_10690</name>
</gene>
<reference evidence="2" key="1">
    <citation type="journal article" date="2021" name="ISME J.">
        <title>Evolutionary origin and ecological implication of a unique nif island in free-living Bradyrhizobium lineages.</title>
        <authorList>
            <person name="Tao J."/>
        </authorList>
    </citation>
    <scope>NUCLEOTIDE SEQUENCE [LARGE SCALE GENOMIC DNA]</scope>
    <source>
        <strain evidence="2">SZCCT0094</strain>
    </source>
</reference>
<evidence type="ECO:0000313" key="2">
    <source>
        <dbReference type="Proteomes" id="UP001314635"/>
    </source>
</evidence>
<dbReference type="Proteomes" id="UP001314635">
    <property type="component" value="Unassembled WGS sequence"/>
</dbReference>
<organism evidence="1 2">
    <name type="scientific">Bradyrhizobium denitrificans</name>
    <dbReference type="NCBI Taxonomy" id="2734912"/>
    <lineage>
        <taxon>Bacteria</taxon>
        <taxon>Pseudomonadati</taxon>
        <taxon>Pseudomonadota</taxon>
        <taxon>Alphaproteobacteria</taxon>
        <taxon>Hyphomicrobiales</taxon>
        <taxon>Nitrobacteraceae</taxon>
        <taxon>Bradyrhizobium</taxon>
    </lineage>
</organism>